<feature type="compositionally biased region" description="Basic and acidic residues" evidence="5">
    <location>
        <begin position="522"/>
        <end position="547"/>
    </location>
</feature>
<evidence type="ECO:0000256" key="2">
    <source>
        <dbReference type="ARBA" id="ARBA00022525"/>
    </source>
</evidence>
<dbReference type="PANTHER" id="PTHR33683">
    <property type="entry name" value="1, PUTATIVE-RELATED"/>
    <property type="match status" value="1"/>
</dbReference>
<dbReference type="PROSITE" id="PS50847">
    <property type="entry name" value="GRAM_POS_ANCHORING"/>
    <property type="match status" value="1"/>
</dbReference>
<evidence type="ECO:0000256" key="1">
    <source>
        <dbReference type="ARBA" id="ARBA00022512"/>
    </source>
</evidence>
<evidence type="ECO:0000313" key="9">
    <source>
        <dbReference type="EMBL" id="PMD05550.1"/>
    </source>
</evidence>
<feature type="chain" id="PRO_5038851397" description="Gram-positive cocci surface proteins LPxTG domain-containing protein" evidence="7">
    <location>
        <begin position="27"/>
        <end position="698"/>
    </location>
</feature>
<feature type="domain" description="Gram-positive cocci surface proteins LPxTG" evidence="8">
    <location>
        <begin position="665"/>
        <end position="698"/>
    </location>
</feature>
<dbReference type="EMBL" id="PNHK01000002">
    <property type="protein sequence ID" value="PMD05550.1"/>
    <property type="molecule type" value="Genomic_DNA"/>
</dbReference>
<evidence type="ECO:0000313" key="10">
    <source>
        <dbReference type="Proteomes" id="UP000235598"/>
    </source>
</evidence>
<reference evidence="9 10" key="1">
    <citation type="submission" date="2017-09" db="EMBL/GenBank/DDBJ databases">
        <title>Bacterial strain isolated from the female urinary microbiota.</title>
        <authorList>
            <person name="Thomas-White K."/>
            <person name="Kumar N."/>
            <person name="Forster S."/>
            <person name="Putonti C."/>
            <person name="Lawley T."/>
            <person name="Wolfe A.J."/>
        </authorList>
    </citation>
    <scope>NUCLEOTIDE SEQUENCE [LARGE SCALE GENOMIC DNA]</scope>
    <source>
        <strain evidence="9 10">UMB1301</strain>
    </source>
</reference>
<feature type="compositionally biased region" description="Low complexity" evidence="5">
    <location>
        <begin position="644"/>
        <end position="663"/>
    </location>
</feature>
<keyword evidence="6" id="KW-1133">Transmembrane helix</keyword>
<dbReference type="Proteomes" id="UP000235598">
    <property type="component" value="Unassembled WGS sequence"/>
</dbReference>
<dbReference type="PANTHER" id="PTHR33683:SF46">
    <property type="entry name" value="SUSHI DOMAIN-CONTAINING PROTEIN"/>
    <property type="match status" value="1"/>
</dbReference>
<dbReference type="NCBIfam" id="TIGR01167">
    <property type="entry name" value="LPXTG_anchor"/>
    <property type="match status" value="1"/>
</dbReference>
<dbReference type="InterPro" id="IPR019931">
    <property type="entry name" value="LPXTG_anchor"/>
</dbReference>
<evidence type="ECO:0000256" key="6">
    <source>
        <dbReference type="SAM" id="Phobius"/>
    </source>
</evidence>
<feature type="compositionally biased region" description="Polar residues" evidence="5">
    <location>
        <begin position="494"/>
        <end position="521"/>
    </location>
</feature>
<dbReference type="InterPro" id="IPR043504">
    <property type="entry name" value="Peptidase_S1_PA_chymotrypsin"/>
</dbReference>
<keyword evidence="3 7" id="KW-0732">Signal</keyword>
<feature type="transmembrane region" description="Helical" evidence="6">
    <location>
        <begin position="672"/>
        <end position="692"/>
    </location>
</feature>
<dbReference type="Gene3D" id="2.40.10.10">
    <property type="entry name" value="Trypsin-like serine proteases"/>
    <property type="match status" value="2"/>
</dbReference>
<evidence type="ECO:0000256" key="3">
    <source>
        <dbReference type="ARBA" id="ARBA00022729"/>
    </source>
</evidence>
<keyword evidence="6" id="KW-0812">Transmembrane</keyword>
<keyword evidence="4" id="KW-0572">Peptidoglycan-anchor</keyword>
<dbReference type="InterPro" id="IPR009003">
    <property type="entry name" value="Peptidase_S1_PA"/>
</dbReference>
<evidence type="ECO:0000256" key="7">
    <source>
        <dbReference type="SAM" id="SignalP"/>
    </source>
</evidence>
<feature type="signal peptide" evidence="7">
    <location>
        <begin position="1"/>
        <end position="26"/>
    </location>
</feature>
<evidence type="ECO:0000256" key="4">
    <source>
        <dbReference type="ARBA" id="ARBA00023088"/>
    </source>
</evidence>
<keyword evidence="2" id="KW-0964">Secreted</keyword>
<feature type="region of interest" description="Disordered" evidence="5">
    <location>
        <begin position="365"/>
        <end position="400"/>
    </location>
</feature>
<feature type="region of interest" description="Disordered" evidence="5">
    <location>
        <begin position="623"/>
        <end position="667"/>
    </location>
</feature>
<protein>
    <recommendedName>
        <fullName evidence="8">Gram-positive cocci surface proteins LPxTG domain-containing protein</fullName>
    </recommendedName>
</protein>
<evidence type="ECO:0000256" key="5">
    <source>
        <dbReference type="SAM" id="MobiDB-lite"/>
    </source>
</evidence>
<comment type="caution">
    <text evidence="9">The sequence shown here is derived from an EMBL/GenBank/DDBJ whole genome shotgun (WGS) entry which is preliminary data.</text>
</comment>
<keyword evidence="6" id="KW-0472">Membrane</keyword>
<name>A0A2N6VN30_9MICO</name>
<proteinExistence type="predicted"/>
<dbReference type="SUPFAM" id="SSF50494">
    <property type="entry name" value="Trypsin-like serine proteases"/>
    <property type="match status" value="1"/>
</dbReference>
<evidence type="ECO:0000259" key="8">
    <source>
        <dbReference type="PROSITE" id="PS50847"/>
    </source>
</evidence>
<keyword evidence="1" id="KW-0134">Cell wall</keyword>
<accession>A0A2N6VN30</accession>
<dbReference type="AlphaFoldDB" id="A0A2N6VN30"/>
<sequence>MGVTPSKRLFSVGAVLAIGFAGVATTGTASFASEAAVAGAQFETNGDKLAKDSKVKGYAQGEDGKVLVFKVKGDKLNKDSEKFIRSHKNVKVVELEKPASFASGGQVVGGHPTILSNDAQTESAICSTGFALLSKKFSPQISTAGHCTAANIAVGDNMTPGTATKLHWADPTQSRAAGGEFETPNDQVQGKLKKFQMGAPGQIDPDKNLPGNTTEFPNGQKYIDFGIYDLTKHDGVYPRVTKWTNPSDLVADSIPVQKVKDAKIGDTVARSGRTTGYHSGKVVATGWFNVQGRMVKGFGGYLEGQPGDSGGPVITQDGGAAGVFSAYANTADGNYAWFSDLRNDLDQIGDGSRVLVEKEPGFEGAKAAAKSGPNGLPKGGKAAAEPVSTKVEEGGSLSGKADSMFTEGTFVLEDGTEVPATVKDGKWSFKAPGKAGDKAKGNLFLHTKYEVSLPLAISYTVTKASDKPTQEPSQKPTQKPTQEPSQKPSEKPSQKPTQEPSQKPTQKPTQEPSQKPTQKPTEATEPKLTVDPESIDVDKFAGDGEKDENVGVTYTVKGLKPGTKVTFQTKSGGEVVRETTGDADENGVAVARVWGESGPREGFLGKYSVIAKFDESELTGGFEVVDENAKPGDNGNVDAKPGDKNGNNNDNKPSNDNNGKSNNVLPRTGTSALITAGVAVGMVAVGAGLVVASRRRKA</sequence>
<feature type="region of interest" description="Disordered" evidence="5">
    <location>
        <begin position="463"/>
        <end position="547"/>
    </location>
</feature>
<gene>
    <name evidence="9" type="ORF">CJ199_05935</name>
</gene>
<organism evidence="9 10">
    <name type="scientific">Brevibacterium paucivorans</name>
    <dbReference type="NCBI Taxonomy" id="170994"/>
    <lineage>
        <taxon>Bacteria</taxon>
        <taxon>Bacillati</taxon>
        <taxon>Actinomycetota</taxon>
        <taxon>Actinomycetes</taxon>
        <taxon>Micrococcales</taxon>
        <taxon>Brevibacteriaceae</taxon>
        <taxon>Brevibacterium</taxon>
    </lineage>
</organism>
<feature type="compositionally biased region" description="Polar residues" evidence="5">
    <location>
        <begin position="470"/>
        <end position="487"/>
    </location>
</feature>